<dbReference type="CDD" id="cd18774">
    <property type="entry name" value="PDC2_HK_sensor"/>
    <property type="match status" value="1"/>
</dbReference>
<dbReference type="EMBL" id="JBBKZV010000005">
    <property type="protein sequence ID" value="MEJ8822751.1"/>
    <property type="molecule type" value="Genomic_DNA"/>
</dbReference>
<dbReference type="Gene3D" id="3.30.565.10">
    <property type="entry name" value="Histidine kinase-like ATPase, C-terminal domain"/>
    <property type="match status" value="1"/>
</dbReference>
<feature type="modified residue" description="4-aspartylphosphate" evidence="6">
    <location>
        <position position="839"/>
    </location>
</feature>
<dbReference type="InterPro" id="IPR036890">
    <property type="entry name" value="HATPase_C_sf"/>
</dbReference>
<feature type="domain" description="Response regulatory" evidence="8">
    <location>
        <begin position="790"/>
        <end position="906"/>
    </location>
</feature>
<protein>
    <recommendedName>
        <fullName evidence="2">histidine kinase</fullName>
        <ecNumber evidence="2">2.7.13.3</ecNumber>
    </recommendedName>
</protein>
<dbReference type="Gene3D" id="3.40.50.2300">
    <property type="match status" value="1"/>
</dbReference>
<dbReference type="InterPro" id="IPR004358">
    <property type="entry name" value="Sig_transdc_His_kin-like_C"/>
</dbReference>
<dbReference type="CDD" id="cd17580">
    <property type="entry name" value="REC_2_DhkD-like"/>
    <property type="match status" value="1"/>
</dbReference>
<dbReference type="Pfam" id="PF00512">
    <property type="entry name" value="HisKA"/>
    <property type="match status" value="1"/>
</dbReference>
<feature type="domain" description="Histidine kinase" evidence="7">
    <location>
        <begin position="550"/>
        <end position="766"/>
    </location>
</feature>
<keyword evidence="3 6" id="KW-0597">Phosphoprotein</keyword>
<dbReference type="InterPro" id="IPR005467">
    <property type="entry name" value="His_kinase_dom"/>
</dbReference>
<reference evidence="9 10" key="1">
    <citation type="submission" date="2024-03" db="EMBL/GenBank/DDBJ databases">
        <title>Novel species of the genus Variovorax.</title>
        <authorList>
            <person name="Liu Q."/>
            <person name="Xin Y.-H."/>
        </authorList>
    </citation>
    <scope>NUCLEOTIDE SEQUENCE [LARGE SCALE GENOMIC DNA]</scope>
    <source>
        <strain evidence="9 10">KACC 18501</strain>
    </source>
</reference>
<dbReference type="PANTHER" id="PTHR43047:SF72">
    <property type="entry name" value="OSMOSENSING HISTIDINE PROTEIN KINASE SLN1"/>
    <property type="match status" value="1"/>
</dbReference>
<evidence type="ECO:0000256" key="3">
    <source>
        <dbReference type="ARBA" id="ARBA00022553"/>
    </source>
</evidence>
<dbReference type="SUPFAM" id="SSF55781">
    <property type="entry name" value="GAF domain-like"/>
    <property type="match status" value="1"/>
</dbReference>
<evidence type="ECO:0000259" key="8">
    <source>
        <dbReference type="PROSITE" id="PS50110"/>
    </source>
</evidence>
<dbReference type="Proteomes" id="UP001363010">
    <property type="component" value="Unassembled WGS sequence"/>
</dbReference>
<accession>A0ABU8VY53</accession>
<dbReference type="Pfam" id="PF02518">
    <property type="entry name" value="HATPase_c"/>
    <property type="match status" value="1"/>
</dbReference>
<proteinExistence type="predicted"/>
<gene>
    <name evidence="9" type="ORF">WKW80_12030</name>
</gene>
<dbReference type="Gene3D" id="3.30.450.40">
    <property type="match status" value="1"/>
</dbReference>
<keyword evidence="10" id="KW-1185">Reference proteome</keyword>
<dbReference type="SUPFAM" id="SSF52172">
    <property type="entry name" value="CheY-like"/>
    <property type="match status" value="1"/>
</dbReference>
<keyword evidence="5" id="KW-0418">Kinase</keyword>
<dbReference type="PANTHER" id="PTHR43047">
    <property type="entry name" value="TWO-COMPONENT HISTIDINE PROTEIN KINASE"/>
    <property type="match status" value="1"/>
</dbReference>
<name>A0ABU8VY53_9BURK</name>
<keyword evidence="9" id="KW-0067">ATP-binding</keyword>
<dbReference type="Gene3D" id="3.30.450.20">
    <property type="entry name" value="PAS domain"/>
    <property type="match status" value="1"/>
</dbReference>
<dbReference type="InterPro" id="IPR003018">
    <property type="entry name" value="GAF"/>
</dbReference>
<dbReference type="InterPro" id="IPR011006">
    <property type="entry name" value="CheY-like_superfamily"/>
</dbReference>
<dbReference type="InterPro" id="IPR036097">
    <property type="entry name" value="HisK_dim/P_sf"/>
</dbReference>
<evidence type="ECO:0000313" key="10">
    <source>
        <dbReference type="Proteomes" id="UP001363010"/>
    </source>
</evidence>
<evidence type="ECO:0000256" key="2">
    <source>
        <dbReference type="ARBA" id="ARBA00012438"/>
    </source>
</evidence>
<dbReference type="PROSITE" id="PS50109">
    <property type="entry name" value="HIS_KIN"/>
    <property type="match status" value="1"/>
</dbReference>
<dbReference type="InterPro" id="IPR001789">
    <property type="entry name" value="Sig_transdc_resp-reg_receiver"/>
</dbReference>
<comment type="caution">
    <text evidence="9">The sequence shown here is derived from an EMBL/GenBank/DDBJ whole genome shotgun (WGS) entry which is preliminary data.</text>
</comment>
<dbReference type="SMART" id="SM00065">
    <property type="entry name" value="GAF"/>
    <property type="match status" value="1"/>
</dbReference>
<dbReference type="SMART" id="SM00387">
    <property type="entry name" value="HATPase_c"/>
    <property type="match status" value="1"/>
</dbReference>
<dbReference type="Gene3D" id="1.10.287.130">
    <property type="match status" value="1"/>
</dbReference>
<dbReference type="CDD" id="cd00082">
    <property type="entry name" value="HisKA"/>
    <property type="match status" value="1"/>
</dbReference>
<dbReference type="PROSITE" id="PS50110">
    <property type="entry name" value="RESPONSE_REGULATORY"/>
    <property type="match status" value="1"/>
</dbReference>
<dbReference type="Pfam" id="PF00072">
    <property type="entry name" value="Response_reg"/>
    <property type="match status" value="1"/>
</dbReference>
<evidence type="ECO:0000259" key="7">
    <source>
        <dbReference type="PROSITE" id="PS50109"/>
    </source>
</evidence>
<dbReference type="InterPro" id="IPR003594">
    <property type="entry name" value="HATPase_dom"/>
</dbReference>
<dbReference type="SMART" id="SM00388">
    <property type="entry name" value="HisKA"/>
    <property type="match status" value="1"/>
</dbReference>
<dbReference type="Pfam" id="PF13185">
    <property type="entry name" value="GAF_2"/>
    <property type="match status" value="1"/>
</dbReference>
<dbReference type="SUPFAM" id="SSF55874">
    <property type="entry name" value="ATPase domain of HSP90 chaperone/DNA topoisomerase II/histidine kinase"/>
    <property type="match status" value="1"/>
</dbReference>
<dbReference type="InterPro" id="IPR029016">
    <property type="entry name" value="GAF-like_dom_sf"/>
</dbReference>
<keyword evidence="4" id="KW-0808">Transferase</keyword>
<dbReference type="PRINTS" id="PR00344">
    <property type="entry name" value="BCTRLSENSOR"/>
</dbReference>
<evidence type="ECO:0000256" key="1">
    <source>
        <dbReference type="ARBA" id="ARBA00000085"/>
    </source>
</evidence>
<dbReference type="EC" id="2.7.13.3" evidence="2"/>
<dbReference type="RefSeq" id="WP_340363782.1">
    <property type="nucleotide sequence ID" value="NZ_JBBKZV010000005.1"/>
</dbReference>
<dbReference type="SMART" id="SM00448">
    <property type="entry name" value="REC"/>
    <property type="match status" value="1"/>
</dbReference>
<dbReference type="GO" id="GO:0005524">
    <property type="term" value="F:ATP binding"/>
    <property type="evidence" value="ECO:0007669"/>
    <property type="project" value="UniProtKB-KW"/>
</dbReference>
<keyword evidence="9" id="KW-0547">Nucleotide-binding</keyword>
<comment type="catalytic activity">
    <reaction evidence="1">
        <text>ATP + protein L-histidine = ADP + protein N-phospho-L-histidine.</text>
        <dbReference type="EC" id="2.7.13.3"/>
    </reaction>
</comment>
<sequence>MALVLGIALLTLLGQQREQTEQSTLRLARALVASVDSELKQSVSALQALALVEQFGGTDVGENASAYVLAKAFRGSRPDWRGIVLAKTSGEVVFGTESPFGGAKWSVMEPTTVADVVRNRAPAVGPFVQGPGGNWGFTVRVPVFRQDKLVYVLTAIVDPGAISRVLDRQRVPEGWVASVFDSNNRRIARSRDQEKNLGSAPSASLKALLSQAAGRSEVVGTTFTLEGDKVHTALVRIPLADWTVALGAPTAVAETAMWRSAIAFGGGLLLSLCLGGMAAWRVSRSIVQPVAQLRDNATTFGKGGPFSPIRAGFVEIEAASDALVEAAELRSAGEAERERLLVAEQAARGFAEEAQQRLQRLVSASALLSRSFEEDSILAAIAAVIVPDIADVCRIDLLDGEGRLQRKVTRHADPARTEAIAQVVRTGTVSAGTPGSFASVIASGQTYLRNFDSTEHQDISDPTFRTFARTVGMRAVCVVPLVARGRTIGAMAAVHAESGRRFTAEDGTLIGELAQRAALALDNGRLYSECKVALEHAEVANRTKDEFLAMLGHELRNPLAPMVTALELMKRRDDSVFPRERQIIGRQVKHLARMVDDLLDISRITSGKVKLNAESVDVHDIVTRALELTMPVLEARSSLPLVVAPDSPILVRGDSTRLTQVLCNLLNNAAKFTAKDKSIRIQWSRTGADVSLTVADEGIGIPAALLPRIFDRFVQGEQALQRDSGGLGLGLAIARSLVELHGGQIRAESEGPGLGSVFALRLPAMAGEVFTDGAASGRDSAAAPVRPPGRLLVVDDNADAAEVLALMLQLDGHEVRTAGSGPQALDLLKTFVPEAAILDIGLPGMNGYELAQTLRARPETRGMLLIALTGYGQESDRIRALAAGFDLHMAKPAQIEELRVALDQVVRSRA</sequence>
<dbReference type="InterPro" id="IPR003661">
    <property type="entry name" value="HisK_dim/P_dom"/>
</dbReference>
<evidence type="ECO:0000256" key="4">
    <source>
        <dbReference type="ARBA" id="ARBA00022679"/>
    </source>
</evidence>
<evidence type="ECO:0000313" key="9">
    <source>
        <dbReference type="EMBL" id="MEJ8822751.1"/>
    </source>
</evidence>
<evidence type="ECO:0000256" key="6">
    <source>
        <dbReference type="PROSITE-ProRule" id="PRU00169"/>
    </source>
</evidence>
<evidence type="ECO:0000256" key="5">
    <source>
        <dbReference type="ARBA" id="ARBA00022777"/>
    </source>
</evidence>
<dbReference type="SUPFAM" id="SSF47384">
    <property type="entry name" value="Homodimeric domain of signal transducing histidine kinase"/>
    <property type="match status" value="1"/>
</dbReference>
<organism evidence="9 10">
    <name type="scientific">Variovorax humicola</name>
    <dbReference type="NCBI Taxonomy" id="1769758"/>
    <lineage>
        <taxon>Bacteria</taxon>
        <taxon>Pseudomonadati</taxon>
        <taxon>Pseudomonadota</taxon>
        <taxon>Betaproteobacteria</taxon>
        <taxon>Burkholderiales</taxon>
        <taxon>Comamonadaceae</taxon>
        <taxon>Variovorax</taxon>
    </lineage>
</organism>